<keyword evidence="3" id="KW-1185">Reference proteome</keyword>
<dbReference type="InterPro" id="IPR007159">
    <property type="entry name" value="SpoVT-AbrB_dom"/>
</dbReference>
<protein>
    <submittedName>
        <fullName evidence="2">AbrB/MazE/SpoVT family DNA-binding domain-containing protein</fullName>
    </submittedName>
</protein>
<reference evidence="2 3" key="1">
    <citation type="submission" date="2024-09" db="EMBL/GenBank/DDBJ databases">
        <authorList>
            <person name="Lee S.D."/>
        </authorList>
    </citation>
    <scope>NUCLEOTIDE SEQUENCE [LARGE SCALE GENOMIC DNA]</scope>
    <source>
        <strain evidence="2 3">N8-3</strain>
    </source>
</reference>
<dbReference type="SMART" id="SM00966">
    <property type="entry name" value="SpoVT_AbrB"/>
    <property type="match status" value="1"/>
</dbReference>
<comment type="caution">
    <text evidence="2">The sequence shown here is derived from an EMBL/GenBank/DDBJ whole genome shotgun (WGS) entry which is preliminary data.</text>
</comment>
<organism evidence="2 3">
    <name type="scientific">Streptacidiphilus cavernicola</name>
    <dbReference type="NCBI Taxonomy" id="3342716"/>
    <lineage>
        <taxon>Bacteria</taxon>
        <taxon>Bacillati</taxon>
        <taxon>Actinomycetota</taxon>
        <taxon>Actinomycetes</taxon>
        <taxon>Kitasatosporales</taxon>
        <taxon>Streptomycetaceae</taxon>
        <taxon>Streptacidiphilus</taxon>
    </lineage>
</organism>
<dbReference type="Proteomes" id="UP001592531">
    <property type="component" value="Unassembled WGS sequence"/>
</dbReference>
<dbReference type="NCBIfam" id="TIGR01439">
    <property type="entry name" value="lp_hng_hel_AbrB"/>
    <property type="match status" value="1"/>
</dbReference>
<dbReference type="InterPro" id="IPR037914">
    <property type="entry name" value="SpoVT-AbrB_sf"/>
</dbReference>
<name>A0ABV6VQF6_9ACTN</name>
<proteinExistence type="predicted"/>
<evidence type="ECO:0000313" key="3">
    <source>
        <dbReference type="Proteomes" id="UP001592531"/>
    </source>
</evidence>
<dbReference type="EMBL" id="JBHFAB010000003">
    <property type="protein sequence ID" value="MFC1415979.1"/>
    <property type="molecule type" value="Genomic_DNA"/>
</dbReference>
<gene>
    <name evidence="2" type="ORF">ACEZDE_04915</name>
</gene>
<keyword evidence="2" id="KW-0238">DNA-binding</keyword>
<dbReference type="RefSeq" id="WP_380532680.1">
    <property type="nucleotide sequence ID" value="NZ_JBHFAB010000003.1"/>
</dbReference>
<sequence>MATILARRARIRGDRHQVTLPPEIREALHVRSGDEIEFAVDEDGRVTVRGYVSIPADQAWFFTPEWQAGEQEAREQKARGEGDGYDTDEEFLASFDESG</sequence>
<evidence type="ECO:0000259" key="1">
    <source>
        <dbReference type="SMART" id="SM00966"/>
    </source>
</evidence>
<dbReference type="GO" id="GO:0003677">
    <property type="term" value="F:DNA binding"/>
    <property type="evidence" value="ECO:0007669"/>
    <property type="project" value="UniProtKB-KW"/>
</dbReference>
<evidence type="ECO:0000313" key="2">
    <source>
        <dbReference type="EMBL" id="MFC1415979.1"/>
    </source>
</evidence>
<feature type="domain" description="SpoVT-AbrB" evidence="1">
    <location>
        <begin position="10"/>
        <end position="54"/>
    </location>
</feature>
<accession>A0ABV6VQF6</accession>
<dbReference type="Pfam" id="PF04014">
    <property type="entry name" value="MazE_antitoxin"/>
    <property type="match status" value="1"/>
</dbReference>
<dbReference type="SUPFAM" id="SSF89447">
    <property type="entry name" value="AbrB/MazE/MraZ-like"/>
    <property type="match status" value="1"/>
</dbReference>
<dbReference type="Gene3D" id="2.10.260.10">
    <property type="match status" value="1"/>
</dbReference>